<reference evidence="1 2" key="1">
    <citation type="submission" date="2013-01" db="EMBL/GenBank/DDBJ databases">
        <authorList>
            <person name="Harkins D.M."/>
            <person name="Durkin A.S."/>
            <person name="Brinkac L.M."/>
            <person name="Haft D.H."/>
            <person name="Selengut J.D."/>
            <person name="Sanka R."/>
            <person name="DePew J."/>
            <person name="Purushe J."/>
            <person name="Picardeau M."/>
            <person name="Werts C."/>
            <person name="Goarant C."/>
            <person name="Vinetz J.M."/>
            <person name="Sutton G.G."/>
            <person name="Nierman W.C."/>
            <person name="Fouts D.E."/>
        </authorList>
    </citation>
    <scope>NUCLEOTIDE SEQUENCE [LARGE SCALE GENOMIC DNA]</scope>
    <source>
        <strain evidence="1 2">Verdun HP</strain>
    </source>
</reference>
<gene>
    <name evidence="1" type="ORF">LEP1GSC116_1095</name>
</gene>
<sequence>MRSKQSELDSKQFMNQFKFLLIAILLVLSIVNCNKKEPISILEIRDLIEKQNLVEELRKAEEDLRLKGDNAALLYVRGWIRYLQKTKTLP</sequence>
<evidence type="ECO:0000313" key="1">
    <source>
        <dbReference type="EMBL" id="EMO06553.1"/>
    </source>
</evidence>
<accession>M6S0P3</accession>
<proteinExistence type="predicted"/>
<evidence type="ECO:0000313" key="2">
    <source>
        <dbReference type="Proteomes" id="UP000012092"/>
    </source>
</evidence>
<dbReference type="EMBL" id="AHNZ02000225">
    <property type="protein sequence ID" value="EMO06553.1"/>
    <property type="molecule type" value="Genomic_DNA"/>
</dbReference>
<dbReference type="Proteomes" id="UP000012092">
    <property type="component" value="Unassembled WGS sequence"/>
</dbReference>
<organism evidence="1 2">
    <name type="scientific">Leptospira interrogans serovar Icterohaemorrhagiae str. Verdun HP</name>
    <dbReference type="NCBI Taxonomy" id="1049910"/>
    <lineage>
        <taxon>Bacteria</taxon>
        <taxon>Pseudomonadati</taxon>
        <taxon>Spirochaetota</taxon>
        <taxon>Spirochaetia</taxon>
        <taxon>Leptospirales</taxon>
        <taxon>Leptospiraceae</taxon>
        <taxon>Leptospira</taxon>
    </lineage>
</organism>
<dbReference type="AlphaFoldDB" id="M6S0P3"/>
<comment type="caution">
    <text evidence="1">The sequence shown here is derived from an EMBL/GenBank/DDBJ whole genome shotgun (WGS) entry which is preliminary data.</text>
</comment>
<name>M6S0P3_LEPIR</name>
<protein>
    <submittedName>
        <fullName evidence="1">Uncharacterized protein</fullName>
    </submittedName>
</protein>